<proteinExistence type="predicted"/>
<sequence length="128" mass="13932">MAVVTRLVTHVELDDGATDAREISVAARLEAVLADGRGLVLLDDRGWSFSGGADIWTRISAEDVRRTARMVVGPDEPFGGRTREQMTADHWGCLAGVLGRQGVGVDARLLERLPHDVVLGERLRARFA</sequence>
<comment type="caution">
    <text evidence="1">The sequence shown here is derived from an EMBL/GenBank/DDBJ whole genome shotgun (WGS) entry which is preliminary data.</text>
</comment>
<gene>
    <name evidence="1" type="ORF">RM590_31350</name>
</gene>
<evidence type="ECO:0000313" key="1">
    <source>
        <dbReference type="EMBL" id="MDT0347046.1"/>
    </source>
</evidence>
<organism evidence="1 2">
    <name type="scientific">Streptomyces litchfieldiae</name>
    <dbReference type="NCBI Taxonomy" id="3075543"/>
    <lineage>
        <taxon>Bacteria</taxon>
        <taxon>Bacillati</taxon>
        <taxon>Actinomycetota</taxon>
        <taxon>Actinomycetes</taxon>
        <taxon>Kitasatosporales</taxon>
        <taxon>Streptomycetaceae</taxon>
        <taxon>Streptomyces</taxon>
    </lineage>
</organism>
<dbReference type="RefSeq" id="WP_311708172.1">
    <property type="nucleotide sequence ID" value="NZ_JAVREL010000027.1"/>
</dbReference>
<dbReference type="Proteomes" id="UP001183246">
    <property type="component" value="Unassembled WGS sequence"/>
</dbReference>
<dbReference type="EMBL" id="JAVREL010000027">
    <property type="protein sequence ID" value="MDT0347046.1"/>
    <property type="molecule type" value="Genomic_DNA"/>
</dbReference>
<protein>
    <submittedName>
        <fullName evidence="1">Uncharacterized protein</fullName>
    </submittedName>
</protein>
<keyword evidence="2" id="KW-1185">Reference proteome</keyword>
<reference evidence="2" key="1">
    <citation type="submission" date="2023-07" db="EMBL/GenBank/DDBJ databases">
        <title>30 novel species of actinomycetes from the DSMZ collection.</title>
        <authorList>
            <person name="Nouioui I."/>
        </authorList>
    </citation>
    <scope>NUCLEOTIDE SEQUENCE [LARGE SCALE GENOMIC DNA]</scope>
    <source>
        <strain evidence="2">DSM 44938</strain>
    </source>
</reference>
<name>A0ABU2MZG6_9ACTN</name>
<accession>A0ABU2MZG6</accession>
<evidence type="ECO:0000313" key="2">
    <source>
        <dbReference type="Proteomes" id="UP001183246"/>
    </source>
</evidence>